<feature type="domain" description="TadE-like" evidence="2">
    <location>
        <begin position="14"/>
        <end position="52"/>
    </location>
</feature>
<organism evidence="3 4">
    <name type="scientific">Hoeflea poritis</name>
    <dbReference type="NCBI Taxonomy" id="2993659"/>
    <lineage>
        <taxon>Bacteria</taxon>
        <taxon>Pseudomonadati</taxon>
        <taxon>Pseudomonadota</taxon>
        <taxon>Alphaproteobacteria</taxon>
        <taxon>Hyphomicrobiales</taxon>
        <taxon>Rhizobiaceae</taxon>
        <taxon>Hoeflea</taxon>
    </lineage>
</organism>
<dbReference type="Pfam" id="PF07811">
    <property type="entry name" value="TadE"/>
    <property type="match status" value="1"/>
</dbReference>
<evidence type="ECO:0000313" key="3">
    <source>
        <dbReference type="EMBL" id="MDA4847948.1"/>
    </source>
</evidence>
<comment type="caution">
    <text evidence="3">The sequence shown here is derived from an EMBL/GenBank/DDBJ whole genome shotgun (WGS) entry which is preliminary data.</text>
</comment>
<evidence type="ECO:0000256" key="1">
    <source>
        <dbReference type="SAM" id="Phobius"/>
    </source>
</evidence>
<keyword evidence="4" id="KW-1185">Reference proteome</keyword>
<dbReference type="Proteomes" id="UP001148313">
    <property type="component" value="Unassembled WGS sequence"/>
</dbReference>
<sequence length="188" mass="21163">MKRSWFRLKRDENGGAAIEFALLAIPFFLLIFAIIETCIAFAAEQTLNYAVDKLGRELRTGQLTFATGESTDITEEEFRTRLCSEVSIMFTCGTDVDDRLYVDLQNYGDFASIPTDVPIVAGKLDDTGFDFDPGGASTINVLRAYYTWRVTVDLFRPYIANITADSESQANYYLIVATTAYRNEAYDE</sequence>
<accession>A0ABT4VTB3</accession>
<reference evidence="3" key="1">
    <citation type="submission" date="2022-11" db="EMBL/GenBank/DDBJ databases">
        <title>Hoeflea poritis sp. nov., isolated from scleractinian coral Porites lutea.</title>
        <authorList>
            <person name="Zhang G."/>
            <person name="Wei Q."/>
            <person name="Cai L."/>
        </authorList>
    </citation>
    <scope>NUCLEOTIDE SEQUENCE</scope>
    <source>
        <strain evidence="3">E7-10</strain>
    </source>
</reference>
<keyword evidence="1" id="KW-0812">Transmembrane</keyword>
<dbReference type="RefSeq" id="WP_271091790.1">
    <property type="nucleotide sequence ID" value="NZ_JAPJZH010000017.1"/>
</dbReference>
<dbReference type="EMBL" id="JAPJZH010000017">
    <property type="protein sequence ID" value="MDA4847948.1"/>
    <property type="molecule type" value="Genomic_DNA"/>
</dbReference>
<dbReference type="InterPro" id="IPR012495">
    <property type="entry name" value="TadE-like_dom"/>
</dbReference>
<keyword evidence="1" id="KW-0472">Membrane</keyword>
<evidence type="ECO:0000259" key="2">
    <source>
        <dbReference type="Pfam" id="PF07811"/>
    </source>
</evidence>
<gene>
    <name evidence="3" type="ORF">OOZ53_21500</name>
</gene>
<evidence type="ECO:0000313" key="4">
    <source>
        <dbReference type="Proteomes" id="UP001148313"/>
    </source>
</evidence>
<protein>
    <submittedName>
        <fullName evidence="3">Pilus assembly protein</fullName>
    </submittedName>
</protein>
<keyword evidence="1" id="KW-1133">Transmembrane helix</keyword>
<feature type="transmembrane region" description="Helical" evidence="1">
    <location>
        <begin position="20"/>
        <end position="43"/>
    </location>
</feature>
<name>A0ABT4VTB3_9HYPH</name>
<proteinExistence type="predicted"/>